<organism evidence="3 4">
    <name type="scientific">Cystobacter ferrugineus</name>
    <dbReference type="NCBI Taxonomy" id="83449"/>
    <lineage>
        <taxon>Bacteria</taxon>
        <taxon>Pseudomonadati</taxon>
        <taxon>Myxococcota</taxon>
        <taxon>Myxococcia</taxon>
        <taxon>Myxococcales</taxon>
        <taxon>Cystobacterineae</taxon>
        <taxon>Archangiaceae</taxon>
        <taxon>Cystobacter</taxon>
    </lineage>
</organism>
<dbReference type="OrthoDB" id="10015119at2"/>
<dbReference type="Proteomes" id="UP000182229">
    <property type="component" value="Unassembled WGS sequence"/>
</dbReference>
<dbReference type="AlphaFoldDB" id="A0A1L9B243"/>
<dbReference type="EMBL" id="MPIN01000011">
    <property type="protein sequence ID" value="OJH36327.1"/>
    <property type="molecule type" value="Genomic_DNA"/>
</dbReference>
<gene>
    <name evidence="3" type="ORF">BON30_34840</name>
</gene>
<keyword evidence="4" id="KW-1185">Reference proteome</keyword>
<accession>A0A1L9B243</accession>
<feature type="compositionally biased region" description="Gly residues" evidence="1">
    <location>
        <begin position="174"/>
        <end position="197"/>
    </location>
</feature>
<sequence>MTGKNTKRFALVGMLAGAMILSAGQAGAQAQSGAQDTLQGGSTTQGTGDATTRDQNTLPPDVIDSQGQGTGGAGAAGSLPSQDDAIDPSQGGGNTTLNPGTQEPNTGTSGSTVTPDADRNTTLDPGTGGSGTSGTGTGSGSLGTGGSGTTGSDVGTGSTGTGGSGSDLDTRDSGTGGSGADPGTGGTGSDLGTGGSGTSDSDDVSGADVGQNQDQVNPDSMYKSGSSATTR</sequence>
<evidence type="ECO:0000313" key="4">
    <source>
        <dbReference type="Proteomes" id="UP000182229"/>
    </source>
</evidence>
<protein>
    <recommendedName>
        <fullName evidence="5">Cell wall anchor protein</fullName>
    </recommendedName>
</protein>
<reference evidence="3 4" key="2">
    <citation type="submission" date="2016-12" db="EMBL/GenBank/DDBJ databases">
        <title>Draft Genome Sequence of Cystobacter ferrugineus Strain Cbfe23.</title>
        <authorList>
            <person name="Akbar S."/>
            <person name="Dowd S.E."/>
            <person name="Stevens D.C."/>
        </authorList>
    </citation>
    <scope>NUCLEOTIDE SEQUENCE [LARGE SCALE GENOMIC DNA]</scope>
    <source>
        <strain evidence="3 4">Cbfe23</strain>
    </source>
</reference>
<feature type="compositionally biased region" description="Polar residues" evidence="1">
    <location>
        <begin position="95"/>
        <end position="114"/>
    </location>
</feature>
<evidence type="ECO:0000313" key="3">
    <source>
        <dbReference type="EMBL" id="OJH36327.1"/>
    </source>
</evidence>
<reference evidence="4" key="1">
    <citation type="submission" date="2016-11" db="EMBL/GenBank/DDBJ databases">
        <authorList>
            <person name="Shukria A."/>
            <person name="Stevens D.C."/>
        </authorList>
    </citation>
    <scope>NUCLEOTIDE SEQUENCE [LARGE SCALE GENOMIC DNA]</scope>
    <source>
        <strain evidence="4">Cbfe23</strain>
    </source>
</reference>
<feature type="compositionally biased region" description="Polar residues" evidence="1">
    <location>
        <begin position="211"/>
        <end position="231"/>
    </location>
</feature>
<dbReference type="RefSeq" id="WP_071902822.1">
    <property type="nucleotide sequence ID" value="NZ_MPIN01000011.1"/>
</dbReference>
<feature type="signal peptide" evidence="2">
    <location>
        <begin position="1"/>
        <end position="28"/>
    </location>
</feature>
<evidence type="ECO:0000256" key="1">
    <source>
        <dbReference type="SAM" id="MobiDB-lite"/>
    </source>
</evidence>
<proteinExistence type="predicted"/>
<feature type="region of interest" description="Disordered" evidence="1">
    <location>
        <begin position="23"/>
        <end position="231"/>
    </location>
</feature>
<evidence type="ECO:0008006" key="5">
    <source>
        <dbReference type="Google" id="ProtNLM"/>
    </source>
</evidence>
<comment type="caution">
    <text evidence="3">The sequence shown here is derived from an EMBL/GenBank/DDBJ whole genome shotgun (WGS) entry which is preliminary data.</text>
</comment>
<feature type="compositionally biased region" description="Low complexity" evidence="1">
    <location>
        <begin position="23"/>
        <end position="55"/>
    </location>
</feature>
<feature type="chain" id="PRO_5013063965" description="Cell wall anchor protein" evidence="2">
    <location>
        <begin position="29"/>
        <end position="231"/>
    </location>
</feature>
<evidence type="ECO:0000256" key="2">
    <source>
        <dbReference type="SAM" id="SignalP"/>
    </source>
</evidence>
<feature type="compositionally biased region" description="Gly residues" evidence="1">
    <location>
        <begin position="126"/>
        <end position="149"/>
    </location>
</feature>
<keyword evidence="2" id="KW-0732">Signal</keyword>
<name>A0A1L9B243_9BACT</name>